<protein>
    <submittedName>
        <fullName evidence="6">DNA-binding response regulator</fullName>
    </submittedName>
</protein>
<evidence type="ECO:0000313" key="6">
    <source>
        <dbReference type="EMBL" id="OAI11886.1"/>
    </source>
</evidence>
<dbReference type="SMART" id="SM00421">
    <property type="entry name" value="HTH_LUXR"/>
    <property type="match status" value="1"/>
</dbReference>
<dbReference type="InterPro" id="IPR016032">
    <property type="entry name" value="Sig_transdc_resp-reg_C-effctor"/>
</dbReference>
<dbReference type="CDD" id="cd17535">
    <property type="entry name" value="REC_NarL-like"/>
    <property type="match status" value="1"/>
</dbReference>
<dbReference type="InterPro" id="IPR001789">
    <property type="entry name" value="Sig_transdc_resp-reg_receiver"/>
</dbReference>
<dbReference type="Proteomes" id="UP000078476">
    <property type="component" value="Unassembled WGS sequence"/>
</dbReference>
<dbReference type="InterPro" id="IPR011006">
    <property type="entry name" value="CheY-like_superfamily"/>
</dbReference>
<dbReference type="InterPro" id="IPR039420">
    <property type="entry name" value="WalR-like"/>
</dbReference>
<dbReference type="Pfam" id="PF00072">
    <property type="entry name" value="Response_reg"/>
    <property type="match status" value="1"/>
</dbReference>
<name>A0A177N1R4_9GAMM</name>
<evidence type="ECO:0000313" key="7">
    <source>
        <dbReference type="Proteomes" id="UP000078476"/>
    </source>
</evidence>
<dbReference type="GO" id="GO:0003677">
    <property type="term" value="F:DNA binding"/>
    <property type="evidence" value="ECO:0007669"/>
    <property type="project" value="UniProtKB-KW"/>
</dbReference>
<sequence>MNAKIKTILVDDHAVVRAGFKMLLAAGDTIEVIGEASRGEQAIQLYQELQPDIVIMDLSMPGIGGLETIRRIVLRDSEALILVFSVHHEQVYVNRALSAGAKGYITKNSAPEILAEAIMSILQGDTYVERGLLKVSADNLAQTDQQAAIAAFSPREFDVFSLLAQGLTVHKIADQLCLGHKTVANYATQIKKKLQINTTAELAHIAVNLGVTGR</sequence>
<dbReference type="Pfam" id="PF00196">
    <property type="entry name" value="GerE"/>
    <property type="match status" value="1"/>
</dbReference>
<keyword evidence="2 6" id="KW-0238">DNA-binding</keyword>
<evidence type="ECO:0000259" key="5">
    <source>
        <dbReference type="PROSITE" id="PS50110"/>
    </source>
</evidence>
<dbReference type="SUPFAM" id="SSF52172">
    <property type="entry name" value="CheY-like"/>
    <property type="match status" value="1"/>
</dbReference>
<dbReference type="CDD" id="cd06170">
    <property type="entry name" value="LuxR_C_like"/>
    <property type="match status" value="1"/>
</dbReference>
<dbReference type="STRING" id="980561.A1359_14280"/>
<gene>
    <name evidence="6" type="ORF">A1359_14280</name>
</gene>
<reference evidence="6 7" key="1">
    <citation type="submission" date="2016-03" db="EMBL/GenBank/DDBJ databases">
        <authorList>
            <person name="Ploux O."/>
        </authorList>
    </citation>
    <scope>NUCLEOTIDE SEQUENCE [LARGE SCALE GENOMIC DNA]</scope>
    <source>
        <strain evidence="6 7">R-45370</strain>
    </source>
</reference>
<dbReference type="InterPro" id="IPR058245">
    <property type="entry name" value="NreC/VraR/RcsB-like_REC"/>
</dbReference>
<dbReference type="PROSITE" id="PS50043">
    <property type="entry name" value="HTH_LUXR_2"/>
    <property type="match status" value="1"/>
</dbReference>
<dbReference type="PANTHER" id="PTHR43214">
    <property type="entry name" value="TWO-COMPONENT RESPONSE REGULATOR"/>
    <property type="match status" value="1"/>
</dbReference>
<feature type="domain" description="Response regulatory" evidence="5">
    <location>
        <begin position="6"/>
        <end position="122"/>
    </location>
</feature>
<accession>A0A177N1R4</accession>
<feature type="domain" description="HTH luxR-type" evidence="4">
    <location>
        <begin position="145"/>
        <end position="210"/>
    </location>
</feature>
<dbReference type="SMART" id="SM00448">
    <property type="entry name" value="REC"/>
    <property type="match status" value="1"/>
</dbReference>
<dbReference type="GO" id="GO:0006355">
    <property type="term" value="P:regulation of DNA-templated transcription"/>
    <property type="evidence" value="ECO:0007669"/>
    <property type="project" value="InterPro"/>
</dbReference>
<comment type="caution">
    <text evidence="6">The sequence shown here is derived from an EMBL/GenBank/DDBJ whole genome shotgun (WGS) entry which is preliminary data.</text>
</comment>
<proteinExistence type="predicted"/>
<dbReference type="OrthoDB" id="9796655at2"/>
<dbReference type="InterPro" id="IPR000792">
    <property type="entry name" value="Tscrpt_reg_LuxR_C"/>
</dbReference>
<evidence type="ECO:0000256" key="1">
    <source>
        <dbReference type="ARBA" id="ARBA00022553"/>
    </source>
</evidence>
<organism evidence="6 7">
    <name type="scientific">Methylomonas lenta</name>
    <dbReference type="NCBI Taxonomy" id="980561"/>
    <lineage>
        <taxon>Bacteria</taxon>
        <taxon>Pseudomonadati</taxon>
        <taxon>Pseudomonadota</taxon>
        <taxon>Gammaproteobacteria</taxon>
        <taxon>Methylococcales</taxon>
        <taxon>Methylococcaceae</taxon>
        <taxon>Methylomonas</taxon>
    </lineage>
</organism>
<dbReference type="AlphaFoldDB" id="A0A177N1R4"/>
<feature type="modified residue" description="4-aspartylphosphate" evidence="3">
    <location>
        <position position="57"/>
    </location>
</feature>
<dbReference type="Gene3D" id="3.40.50.2300">
    <property type="match status" value="1"/>
</dbReference>
<evidence type="ECO:0000256" key="3">
    <source>
        <dbReference type="PROSITE-ProRule" id="PRU00169"/>
    </source>
</evidence>
<evidence type="ECO:0000256" key="2">
    <source>
        <dbReference type="ARBA" id="ARBA00023125"/>
    </source>
</evidence>
<dbReference type="PANTHER" id="PTHR43214:SF43">
    <property type="entry name" value="TWO-COMPONENT RESPONSE REGULATOR"/>
    <property type="match status" value="1"/>
</dbReference>
<keyword evidence="7" id="KW-1185">Reference proteome</keyword>
<dbReference type="PRINTS" id="PR00038">
    <property type="entry name" value="HTHLUXR"/>
</dbReference>
<dbReference type="EMBL" id="LUUI01000135">
    <property type="protein sequence ID" value="OAI11886.1"/>
    <property type="molecule type" value="Genomic_DNA"/>
</dbReference>
<dbReference type="SUPFAM" id="SSF46894">
    <property type="entry name" value="C-terminal effector domain of the bipartite response regulators"/>
    <property type="match status" value="1"/>
</dbReference>
<dbReference type="RefSeq" id="WP_066985600.1">
    <property type="nucleotide sequence ID" value="NZ_LUUI01000135.1"/>
</dbReference>
<dbReference type="PROSITE" id="PS50110">
    <property type="entry name" value="RESPONSE_REGULATORY"/>
    <property type="match status" value="1"/>
</dbReference>
<evidence type="ECO:0000259" key="4">
    <source>
        <dbReference type="PROSITE" id="PS50043"/>
    </source>
</evidence>
<dbReference type="GO" id="GO:0000160">
    <property type="term" value="P:phosphorelay signal transduction system"/>
    <property type="evidence" value="ECO:0007669"/>
    <property type="project" value="InterPro"/>
</dbReference>
<keyword evidence="1 3" id="KW-0597">Phosphoprotein</keyword>